<dbReference type="AlphaFoldDB" id="A0A6B0ULN7"/>
<evidence type="ECO:0000313" key="2">
    <source>
        <dbReference type="EMBL" id="MXU90481.1"/>
    </source>
</evidence>
<evidence type="ECO:0000256" key="1">
    <source>
        <dbReference type="SAM" id="Phobius"/>
    </source>
</evidence>
<sequence>MHSAALEGEIPRGRATPALRLVWWIFSVSWSTAMLLGAHTSTGPLLCFTRWYTIVPEVTVLPVPGGPCIRERGLCRACLTAYTWERFSSGRLGAEKCLGSWQRITTSSTSWPSSL</sequence>
<protein>
    <submittedName>
        <fullName evidence="2">Putative secreted protein</fullName>
    </submittedName>
</protein>
<feature type="transmembrane region" description="Helical" evidence="1">
    <location>
        <begin position="21"/>
        <end position="40"/>
    </location>
</feature>
<name>A0A6B0ULN7_IXORI</name>
<accession>A0A6B0ULN7</accession>
<organism evidence="2">
    <name type="scientific">Ixodes ricinus</name>
    <name type="common">Common tick</name>
    <name type="synonym">Acarus ricinus</name>
    <dbReference type="NCBI Taxonomy" id="34613"/>
    <lineage>
        <taxon>Eukaryota</taxon>
        <taxon>Metazoa</taxon>
        <taxon>Ecdysozoa</taxon>
        <taxon>Arthropoda</taxon>
        <taxon>Chelicerata</taxon>
        <taxon>Arachnida</taxon>
        <taxon>Acari</taxon>
        <taxon>Parasitiformes</taxon>
        <taxon>Ixodida</taxon>
        <taxon>Ixodoidea</taxon>
        <taxon>Ixodidae</taxon>
        <taxon>Ixodinae</taxon>
        <taxon>Ixodes</taxon>
    </lineage>
</organism>
<keyword evidence="1" id="KW-0472">Membrane</keyword>
<keyword evidence="1" id="KW-0812">Transmembrane</keyword>
<reference evidence="2" key="1">
    <citation type="submission" date="2019-12" db="EMBL/GenBank/DDBJ databases">
        <title>An insight into the sialome of adult female Ixodes ricinus ticks feeding for 6 days.</title>
        <authorList>
            <person name="Perner J."/>
            <person name="Ribeiro J.M.C."/>
        </authorList>
    </citation>
    <scope>NUCLEOTIDE SEQUENCE</scope>
    <source>
        <strain evidence="2">Semi-engorged</strain>
        <tissue evidence="2">Salivary glands</tissue>
    </source>
</reference>
<dbReference type="EMBL" id="GIFC01008398">
    <property type="protein sequence ID" value="MXU90481.1"/>
    <property type="molecule type" value="Transcribed_RNA"/>
</dbReference>
<proteinExistence type="predicted"/>
<keyword evidence="1" id="KW-1133">Transmembrane helix</keyword>